<name>U9U5S3_RHIID</name>
<evidence type="ECO:0000256" key="1">
    <source>
        <dbReference type="SAM" id="MobiDB-lite"/>
    </source>
</evidence>
<protein>
    <submittedName>
        <fullName evidence="3">Uncharacterized protein</fullName>
    </submittedName>
</protein>
<gene>
    <name evidence="3" type="ORF">GLOINDRAFT_23558</name>
</gene>
<dbReference type="VEuPathDB" id="FungiDB:RhiirFUN_016340"/>
<evidence type="ECO:0000313" key="3">
    <source>
        <dbReference type="EMBL" id="ESA15744.1"/>
    </source>
</evidence>
<sequence>MKPIFAILLFLAIIITVQSAPLQLDNVALQKREADPYRGGGGQKREAEPYRGGGGQKREAEAYRGGGAYTYFAS</sequence>
<organism evidence="3">
    <name type="scientific">Rhizophagus irregularis (strain DAOM 181602 / DAOM 197198 / MUCL 43194)</name>
    <name type="common">Arbuscular mycorrhizal fungus</name>
    <name type="synonym">Glomus intraradices</name>
    <dbReference type="NCBI Taxonomy" id="747089"/>
    <lineage>
        <taxon>Eukaryota</taxon>
        <taxon>Fungi</taxon>
        <taxon>Fungi incertae sedis</taxon>
        <taxon>Mucoromycota</taxon>
        <taxon>Glomeromycotina</taxon>
        <taxon>Glomeromycetes</taxon>
        <taxon>Glomerales</taxon>
        <taxon>Glomeraceae</taxon>
        <taxon>Rhizophagus</taxon>
    </lineage>
</organism>
<keyword evidence="2" id="KW-0732">Signal</keyword>
<accession>U9U5S3</accession>
<feature type="chain" id="PRO_5004690482" evidence="2">
    <location>
        <begin position="20"/>
        <end position="74"/>
    </location>
</feature>
<reference evidence="3" key="1">
    <citation type="submission" date="2013-07" db="EMBL/GenBank/DDBJ databases">
        <title>The genome of an arbuscular mycorrhizal fungus provides insights into the evolution of the oldest plant symbiosis.</title>
        <authorList>
            <consortium name="DOE Joint Genome Institute"/>
            <person name="Tisserant E."/>
            <person name="Malbreil M."/>
            <person name="Kuo A."/>
            <person name="Kohler A."/>
            <person name="Symeonidi A."/>
            <person name="Balestrini R."/>
            <person name="Charron P."/>
            <person name="Duensing N."/>
            <person name="Frei-dit-Frey N."/>
            <person name="Gianinazzi-Pearson V."/>
            <person name="Gilbert B."/>
            <person name="Handa Y."/>
            <person name="Hijri M."/>
            <person name="Kaul R."/>
            <person name="Kawaguchi M."/>
            <person name="Krajinski F."/>
            <person name="Lammers P."/>
            <person name="Lapierre D."/>
            <person name="Masclaux F.G."/>
            <person name="Murat C."/>
            <person name="Morin E."/>
            <person name="Ndikumana S."/>
            <person name="Pagni M."/>
            <person name="Petitpierre D."/>
            <person name="Requena N."/>
            <person name="Rosikiewicz P."/>
            <person name="Riley R."/>
            <person name="Saito K."/>
            <person name="San Clemente H."/>
            <person name="Shapiro H."/>
            <person name="van Tuinen D."/>
            <person name="Becard G."/>
            <person name="Bonfante P."/>
            <person name="Paszkowski U."/>
            <person name="Shachar-Hill Y."/>
            <person name="Young J.P."/>
            <person name="Sanders I.R."/>
            <person name="Henrissat B."/>
            <person name="Rensing S.A."/>
            <person name="Grigoriev I.V."/>
            <person name="Corradi N."/>
            <person name="Roux C."/>
            <person name="Martin F."/>
        </authorList>
    </citation>
    <scope>NUCLEOTIDE SEQUENCE</scope>
    <source>
        <strain evidence="3">DAOM 197198</strain>
    </source>
</reference>
<evidence type="ECO:0000256" key="2">
    <source>
        <dbReference type="SAM" id="SignalP"/>
    </source>
</evidence>
<feature type="region of interest" description="Disordered" evidence="1">
    <location>
        <begin position="34"/>
        <end position="58"/>
    </location>
</feature>
<dbReference type="EMBL" id="KI281690">
    <property type="protein sequence ID" value="ESA15744.1"/>
    <property type="molecule type" value="Genomic_DNA"/>
</dbReference>
<dbReference type="HOGENOM" id="CLU_2689050_0_0_1"/>
<proteinExistence type="predicted"/>
<dbReference type="AlphaFoldDB" id="U9U5S3"/>
<feature type="signal peptide" evidence="2">
    <location>
        <begin position="1"/>
        <end position="19"/>
    </location>
</feature>